<gene>
    <name evidence="2" type="ORF">LDAN0321_LOCUS6590</name>
</gene>
<feature type="region of interest" description="Disordered" evidence="1">
    <location>
        <begin position="263"/>
        <end position="290"/>
    </location>
</feature>
<proteinExistence type="predicted"/>
<sequence length="290" mass="33882">MEYSKFMMHQHLMAMAMKVRIPRRIMRKRIKSASPLAVWRADGLPTHPNIPHFLIPILFINRRRRGAFNFKRSLVRYRKRIAILKNFNPRSWPTNAFFLTAEPTKKKKKERWSNWRKQMVEVPDEHETNDFDSNDKNMDNPDPFSASMQVMQVELFSNSTFVTTGGLGQAVTLRGKWMIIGQDKDQLWMQVWRFGFGRSVSGSTYSEGAQLTQNDDKGYWGTIYEQENTGRFEVRGMVMLGYGLEPTTIGRFTMIEQQDGVVVDDDEEQEEEEGKSNEHDDGDNYWGAFE</sequence>
<name>A0A7S2K7R0_9STRA</name>
<protein>
    <submittedName>
        <fullName evidence="2">Uncharacterized protein</fullName>
    </submittedName>
</protein>
<evidence type="ECO:0000313" key="2">
    <source>
        <dbReference type="EMBL" id="CAD9568808.1"/>
    </source>
</evidence>
<feature type="compositionally biased region" description="Acidic residues" evidence="1">
    <location>
        <begin position="263"/>
        <end position="273"/>
    </location>
</feature>
<evidence type="ECO:0000256" key="1">
    <source>
        <dbReference type="SAM" id="MobiDB-lite"/>
    </source>
</evidence>
<organism evidence="2">
    <name type="scientific">Leptocylindrus danicus</name>
    <dbReference type="NCBI Taxonomy" id="163516"/>
    <lineage>
        <taxon>Eukaryota</taxon>
        <taxon>Sar</taxon>
        <taxon>Stramenopiles</taxon>
        <taxon>Ochrophyta</taxon>
        <taxon>Bacillariophyta</taxon>
        <taxon>Coscinodiscophyceae</taxon>
        <taxon>Chaetocerotophycidae</taxon>
        <taxon>Leptocylindrales</taxon>
        <taxon>Leptocylindraceae</taxon>
        <taxon>Leptocylindrus</taxon>
    </lineage>
</organism>
<accession>A0A7S2K7R0</accession>
<reference evidence="2" key="1">
    <citation type="submission" date="2021-01" db="EMBL/GenBank/DDBJ databases">
        <authorList>
            <person name="Corre E."/>
            <person name="Pelletier E."/>
            <person name="Niang G."/>
            <person name="Scheremetjew M."/>
            <person name="Finn R."/>
            <person name="Kale V."/>
            <person name="Holt S."/>
            <person name="Cochrane G."/>
            <person name="Meng A."/>
            <person name="Brown T."/>
            <person name="Cohen L."/>
        </authorList>
    </citation>
    <scope>NUCLEOTIDE SEQUENCE</scope>
    <source>
        <strain evidence="2">B650</strain>
    </source>
</reference>
<dbReference type="AlphaFoldDB" id="A0A7S2K7R0"/>
<dbReference type="EMBL" id="HBGY01010428">
    <property type="protein sequence ID" value="CAD9568808.1"/>
    <property type="molecule type" value="Transcribed_RNA"/>
</dbReference>